<name>D8QV28_SELML</name>
<dbReference type="AlphaFoldDB" id="D8QV28"/>
<evidence type="ECO:0000313" key="6">
    <source>
        <dbReference type="Proteomes" id="UP000001514"/>
    </source>
</evidence>
<dbReference type="GO" id="GO:0098542">
    <property type="term" value="P:defense response to other organism"/>
    <property type="evidence" value="ECO:0007669"/>
    <property type="project" value="InterPro"/>
</dbReference>
<dbReference type="KEGG" id="smo:SELMODRAFT_404356"/>
<evidence type="ECO:0000256" key="4">
    <source>
        <dbReference type="SAM" id="Phobius"/>
    </source>
</evidence>
<keyword evidence="6" id="KW-1185">Reference proteome</keyword>
<dbReference type="InterPro" id="IPR044839">
    <property type="entry name" value="NDR1-like"/>
</dbReference>
<comment type="subcellular location">
    <subcellularLocation>
        <location evidence="1">Membrane</location>
    </subcellularLocation>
</comment>
<keyword evidence="4" id="KW-1133">Transmembrane helix</keyword>
<dbReference type="InParanoid" id="D8QV28"/>
<dbReference type="GO" id="GO:0016020">
    <property type="term" value="C:membrane"/>
    <property type="evidence" value="ECO:0007669"/>
    <property type="project" value="UniProtKB-SubCell"/>
</dbReference>
<dbReference type="STRING" id="88036.D8QV28"/>
<keyword evidence="4" id="KW-0812">Transmembrane</keyword>
<evidence type="ECO:0000256" key="3">
    <source>
        <dbReference type="SAM" id="MobiDB-lite"/>
    </source>
</evidence>
<dbReference type="FunCoup" id="D8QV28">
    <property type="interactions" value="1243"/>
</dbReference>
<accession>D8QV28</accession>
<gene>
    <name evidence="5" type="ORF">SELMODRAFT_404356</name>
</gene>
<reference evidence="5 6" key="1">
    <citation type="journal article" date="2011" name="Science">
        <title>The Selaginella genome identifies genetic changes associated with the evolution of vascular plants.</title>
        <authorList>
            <person name="Banks J.A."/>
            <person name="Nishiyama T."/>
            <person name="Hasebe M."/>
            <person name="Bowman J.L."/>
            <person name="Gribskov M."/>
            <person name="dePamphilis C."/>
            <person name="Albert V.A."/>
            <person name="Aono N."/>
            <person name="Aoyama T."/>
            <person name="Ambrose B.A."/>
            <person name="Ashton N.W."/>
            <person name="Axtell M.J."/>
            <person name="Barker E."/>
            <person name="Barker M.S."/>
            <person name="Bennetzen J.L."/>
            <person name="Bonawitz N.D."/>
            <person name="Chapple C."/>
            <person name="Cheng C."/>
            <person name="Correa L.G."/>
            <person name="Dacre M."/>
            <person name="DeBarry J."/>
            <person name="Dreyer I."/>
            <person name="Elias M."/>
            <person name="Engstrom E.M."/>
            <person name="Estelle M."/>
            <person name="Feng L."/>
            <person name="Finet C."/>
            <person name="Floyd S.K."/>
            <person name="Frommer W.B."/>
            <person name="Fujita T."/>
            <person name="Gramzow L."/>
            <person name="Gutensohn M."/>
            <person name="Harholt J."/>
            <person name="Hattori M."/>
            <person name="Heyl A."/>
            <person name="Hirai T."/>
            <person name="Hiwatashi Y."/>
            <person name="Ishikawa M."/>
            <person name="Iwata M."/>
            <person name="Karol K.G."/>
            <person name="Koehler B."/>
            <person name="Kolukisaoglu U."/>
            <person name="Kubo M."/>
            <person name="Kurata T."/>
            <person name="Lalonde S."/>
            <person name="Li K."/>
            <person name="Li Y."/>
            <person name="Litt A."/>
            <person name="Lyons E."/>
            <person name="Manning G."/>
            <person name="Maruyama T."/>
            <person name="Michael T.P."/>
            <person name="Mikami K."/>
            <person name="Miyazaki S."/>
            <person name="Morinaga S."/>
            <person name="Murata T."/>
            <person name="Mueller-Roeber B."/>
            <person name="Nelson D.R."/>
            <person name="Obara M."/>
            <person name="Oguri Y."/>
            <person name="Olmstead R.G."/>
            <person name="Onodera N."/>
            <person name="Petersen B.L."/>
            <person name="Pils B."/>
            <person name="Prigge M."/>
            <person name="Rensing S.A."/>
            <person name="Riano-Pachon D.M."/>
            <person name="Roberts A.W."/>
            <person name="Sato Y."/>
            <person name="Scheller H.V."/>
            <person name="Schulz B."/>
            <person name="Schulz C."/>
            <person name="Shakirov E.V."/>
            <person name="Shibagaki N."/>
            <person name="Shinohara N."/>
            <person name="Shippen D.E."/>
            <person name="Soerensen I."/>
            <person name="Sotooka R."/>
            <person name="Sugimoto N."/>
            <person name="Sugita M."/>
            <person name="Sumikawa N."/>
            <person name="Tanurdzic M."/>
            <person name="Theissen G."/>
            <person name="Ulvskov P."/>
            <person name="Wakazuki S."/>
            <person name="Weng J.K."/>
            <person name="Willats W.W."/>
            <person name="Wipf D."/>
            <person name="Wolf P.G."/>
            <person name="Yang L."/>
            <person name="Zimmer A.D."/>
            <person name="Zhu Q."/>
            <person name="Mitros T."/>
            <person name="Hellsten U."/>
            <person name="Loque D."/>
            <person name="Otillar R."/>
            <person name="Salamov A."/>
            <person name="Schmutz J."/>
            <person name="Shapiro H."/>
            <person name="Lindquist E."/>
            <person name="Lucas S."/>
            <person name="Rokhsar D."/>
            <person name="Grigoriev I.V."/>
        </authorList>
    </citation>
    <scope>NUCLEOTIDE SEQUENCE [LARGE SCALE GENOMIC DNA]</scope>
</reference>
<proteinExistence type="predicted"/>
<dbReference type="Gramene" id="EFJ35974">
    <property type="protein sequence ID" value="EFJ35974"/>
    <property type="gene ID" value="SELMODRAFT_404356"/>
</dbReference>
<dbReference type="PANTHER" id="PTHR31234:SF2">
    <property type="entry name" value="OS05G0199100 PROTEIN"/>
    <property type="match status" value="1"/>
</dbReference>
<organism evidence="6">
    <name type="scientific">Selaginella moellendorffii</name>
    <name type="common">Spikemoss</name>
    <dbReference type="NCBI Taxonomy" id="88036"/>
    <lineage>
        <taxon>Eukaryota</taxon>
        <taxon>Viridiplantae</taxon>
        <taxon>Streptophyta</taxon>
        <taxon>Embryophyta</taxon>
        <taxon>Tracheophyta</taxon>
        <taxon>Lycopodiopsida</taxon>
        <taxon>Selaginellales</taxon>
        <taxon>Selaginellaceae</taxon>
        <taxon>Selaginella</taxon>
    </lineage>
</organism>
<dbReference type="Proteomes" id="UP000001514">
    <property type="component" value="Unassembled WGS sequence"/>
</dbReference>
<evidence type="ECO:0000256" key="1">
    <source>
        <dbReference type="ARBA" id="ARBA00004370"/>
    </source>
</evidence>
<dbReference type="HOGENOM" id="CLU_819889_0_0_1"/>
<dbReference type="EMBL" id="GL377567">
    <property type="protein sequence ID" value="EFJ35974.1"/>
    <property type="molecule type" value="Genomic_DNA"/>
</dbReference>
<sequence length="339" mass="37683">MAKNSILNRLTLQRSPASKEIGYQNLKIDEPPGSLEANHSSDRDPGALASAATTSPDLHISNSQYVANLHSTSNSVSPPPPANRAGGGGSPLGFRSSRLRRRYPRWCRCICWTCCVLFLLLVLAAIAALCFYIIVRPRAPKLSIDEVEVSSLLLTITDSNATLSDYEFNSLLDLDLLLTINAYNPNTQIVVYYNKIRVDILYRNLQLVSTYVEPFMQGHRERKLAVVEMVGNPSLQKLVSREMSAEMSRNAVNLVAEISAQGKVKVVRTVSPPTGPSGPQLLYKSLHRRYRCEIPHHRMCLYLTKFVNGLLNVGQKCVEMLASTMCCCVCWVVLIKCPE</sequence>
<feature type="transmembrane region" description="Helical" evidence="4">
    <location>
        <begin position="109"/>
        <end position="135"/>
    </location>
</feature>
<evidence type="ECO:0000256" key="2">
    <source>
        <dbReference type="ARBA" id="ARBA00023136"/>
    </source>
</evidence>
<keyword evidence="2 4" id="KW-0472">Membrane</keyword>
<feature type="region of interest" description="Disordered" evidence="3">
    <location>
        <begin position="70"/>
        <end position="90"/>
    </location>
</feature>
<dbReference type="PANTHER" id="PTHR31234">
    <property type="entry name" value="LATE EMBRYOGENESIS ABUNDANT (LEA) HYDROXYPROLINE-RICH GLYCOPROTEIN FAMILY"/>
    <property type="match status" value="1"/>
</dbReference>
<dbReference type="eggNOG" id="ENOG502QVVS">
    <property type="taxonomic scope" value="Eukaryota"/>
</dbReference>
<protein>
    <submittedName>
        <fullName evidence="5">Uncharacterized protein</fullName>
    </submittedName>
</protein>
<evidence type="ECO:0000313" key="5">
    <source>
        <dbReference type="EMBL" id="EFJ35974.1"/>
    </source>
</evidence>
<feature type="region of interest" description="Disordered" evidence="3">
    <location>
        <begin position="28"/>
        <end position="51"/>
    </location>
</feature>